<evidence type="ECO:0000313" key="3">
    <source>
        <dbReference type="Proteomes" id="UP000038009"/>
    </source>
</evidence>
<comment type="caution">
    <text evidence="2">The sequence shown here is derived from an EMBL/GenBank/DDBJ whole genome shotgun (WGS) entry which is preliminary data.</text>
</comment>
<feature type="region of interest" description="Disordered" evidence="1">
    <location>
        <begin position="1"/>
        <end position="22"/>
    </location>
</feature>
<evidence type="ECO:0000313" key="2">
    <source>
        <dbReference type="EMBL" id="KPI82503.1"/>
    </source>
</evidence>
<name>A0A0N1HSL7_LEPSE</name>
<dbReference type="AlphaFoldDB" id="A0A0N1HSL7"/>
<proteinExistence type="predicted"/>
<dbReference type="Proteomes" id="UP000038009">
    <property type="component" value="Unassembled WGS sequence"/>
</dbReference>
<dbReference type="VEuPathDB" id="TriTrypDB:Lsey_0859_0010"/>
<reference evidence="2 3" key="1">
    <citation type="journal article" date="2015" name="PLoS Pathog.">
        <title>Leptomonas seymouri: Adaptations to the Dixenous Life Cycle Analyzed by Genome Sequencing, Transcriptome Profiling and Co-infection with Leishmania donovani.</title>
        <authorList>
            <person name="Kraeva N."/>
            <person name="Butenko A."/>
            <person name="Hlavacova J."/>
            <person name="Kostygov A."/>
            <person name="Myskova J."/>
            <person name="Grybchuk D."/>
            <person name="Lestinova T."/>
            <person name="Votypka J."/>
            <person name="Volf P."/>
            <person name="Opperdoes F."/>
            <person name="Flegontov P."/>
            <person name="Lukes J."/>
            <person name="Yurchenko V."/>
        </authorList>
    </citation>
    <scope>NUCLEOTIDE SEQUENCE [LARGE SCALE GENOMIC DNA]</scope>
    <source>
        <strain evidence="2 3">ATCC 30220</strain>
    </source>
</reference>
<dbReference type="EMBL" id="LJSK01000857">
    <property type="protein sequence ID" value="KPI82503.1"/>
    <property type="molecule type" value="Genomic_DNA"/>
</dbReference>
<feature type="region of interest" description="Disordered" evidence="1">
    <location>
        <begin position="59"/>
        <end position="87"/>
    </location>
</feature>
<gene>
    <name evidence="2" type="ORF">ABL78_8487</name>
</gene>
<sequence length="87" mass="9205">MPVKGCGDSSRRPASKSKPHSFMTWRPSASCFSFEDGASGAITSTPESLCVARIFCSSSGSHDFTSAKTRSSVSRVMPHSNRSNSAS</sequence>
<accession>A0A0N1HSL7</accession>
<organism evidence="2 3">
    <name type="scientific">Leptomonas seymouri</name>
    <dbReference type="NCBI Taxonomy" id="5684"/>
    <lineage>
        <taxon>Eukaryota</taxon>
        <taxon>Discoba</taxon>
        <taxon>Euglenozoa</taxon>
        <taxon>Kinetoplastea</taxon>
        <taxon>Metakinetoplastina</taxon>
        <taxon>Trypanosomatida</taxon>
        <taxon>Trypanosomatidae</taxon>
        <taxon>Leishmaniinae</taxon>
        <taxon>Leptomonas</taxon>
    </lineage>
</organism>
<protein>
    <submittedName>
        <fullName evidence="2">Uncharacterized protein</fullName>
    </submittedName>
</protein>
<keyword evidence="3" id="KW-1185">Reference proteome</keyword>
<evidence type="ECO:0000256" key="1">
    <source>
        <dbReference type="SAM" id="MobiDB-lite"/>
    </source>
</evidence>